<sequence length="452" mass="53373">MNDIVYYNSDYLERITRGSFKFEYNDLVLLNRWVDNISFILEIDKRLTNLIEPEDLSVGDVLKKISFLFEDIEQTPNPTLSAIIIVKDEERCIKRCIDSIINSVDEIIIVDTGSTDSTLDIIKGIGNHNIIIHNMIWIDDFSHARNFAKSKASKDWLMFIDADEYLEAIDDNEIKDKLCILQTMSIKDEMVVCPFISNHNGYNIKTVRRFFLNNTDINYFGLVHEEPRIYDFLPYYISIDVKFFHDGYMDEIVKSKRKTERNLYLLNRMMLLESNNLRWKFFYYRDGIDNIDLLDAEVEIKSAISLNKENDFSADNVIDDEFTFALLDILANNLFRQGKFDDANLMAEIMNDFYPENSNSYYYKCLIKIIRLREEVKKLLNDTIIYREENINPQYGMIHSEGYHIDLLISILLFENGYIKQAVKYFTFLDGIDFKSNILNEYKEKIRVIKSF</sequence>
<dbReference type="Gene3D" id="3.90.550.10">
    <property type="entry name" value="Spore Coat Polysaccharide Biosynthesis Protein SpsA, Chain A"/>
    <property type="match status" value="1"/>
</dbReference>
<dbReference type="InterPro" id="IPR001173">
    <property type="entry name" value="Glyco_trans_2-like"/>
</dbReference>
<gene>
    <name evidence="3" type="ORF">DXZ79_19525</name>
</gene>
<dbReference type="InterPro" id="IPR029044">
    <property type="entry name" value="Nucleotide-diphossugar_trans"/>
</dbReference>
<dbReference type="SUPFAM" id="SSF53448">
    <property type="entry name" value="Nucleotide-diphospho-sugar transferases"/>
    <property type="match status" value="1"/>
</dbReference>
<dbReference type="AlphaFoldDB" id="A0A8D4N4D8"/>
<dbReference type="CDD" id="cd02511">
    <property type="entry name" value="Beta4Glucosyltransferase"/>
    <property type="match status" value="1"/>
</dbReference>
<dbReference type="PANTHER" id="PTHR43630">
    <property type="entry name" value="POLY-BETA-1,6-N-ACETYL-D-GLUCOSAMINE SYNTHASE"/>
    <property type="match status" value="1"/>
</dbReference>
<dbReference type="Pfam" id="PF00535">
    <property type="entry name" value="Glycos_transf_2"/>
    <property type="match status" value="1"/>
</dbReference>
<evidence type="ECO:0000313" key="4">
    <source>
        <dbReference type="Proteomes" id="UP000265864"/>
    </source>
</evidence>
<name>A0A8D4N4D8_9GAMM</name>
<dbReference type="EMBL" id="CP032482">
    <property type="protein sequence ID" value="AYD45678.1"/>
    <property type="molecule type" value="Genomic_DNA"/>
</dbReference>
<organism evidence="3 4">
    <name type="scientific">Yersinia rochesterensis</name>
    <dbReference type="NCBI Taxonomy" id="1604335"/>
    <lineage>
        <taxon>Bacteria</taxon>
        <taxon>Pseudomonadati</taxon>
        <taxon>Pseudomonadota</taxon>
        <taxon>Gammaproteobacteria</taxon>
        <taxon>Enterobacterales</taxon>
        <taxon>Yersiniaceae</taxon>
        <taxon>Yersinia</taxon>
    </lineage>
</organism>
<dbReference type="RefSeq" id="WP_120011556.1">
    <property type="nucleotide sequence ID" value="NZ_CP032482.1"/>
</dbReference>
<comment type="similarity">
    <text evidence="1">Belongs to the glycosyltransferase 2 family. WaaE/KdtX subfamily.</text>
</comment>
<proteinExistence type="inferred from homology"/>
<evidence type="ECO:0000256" key="1">
    <source>
        <dbReference type="ARBA" id="ARBA00038494"/>
    </source>
</evidence>
<evidence type="ECO:0000313" key="3">
    <source>
        <dbReference type="EMBL" id="AYD45678.1"/>
    </source>
</evidence>
<protein>
    <submittedName>
        <fullName evidence="3">Glycosyltransferase</fullName>
    </submittedName>
</protein>
<accession>A0A8D4N4D8</accession>
<dbReference type="PANTHER" id="PTHR43630:SF2">
    <property type="entry name" value="GLYCOSYLTRANSFERASE"/>
    <property type="match status" value="1"/>
</dbReference>
<keyword evidence="3" id="KW-0808">Transferase</keyword>
<dbReference type="GO" id="GO:0016740">
    <property type="term" value="F:transferase activity"/>
    <property type="evidence" value="ECO:0007669"/>
    <property type="project" value="UniProtKB-KW"/>
</dbReference>
<evidence type="ECO:0000259" key="2">
    <source>
        <dbReference type="Pfam" id="PF00535"/>
    </source>
</evidence>
<feature type="domain" description="Glycosyltransferase 2-like" evidence="2">
    <location>
        <begin position="81"/>
        <end position="166"/>
    </location>
</feature>
<dbReference type="Proteomes" id="UP000265864">
    <property type="component" value="Chromosome"/>
</dbReference>
<dbReference type="GeneID" id="82552917"/>
<reference evidence="3 4" key="1">
    <citation type="submission" date="2018-09" db="EMBL/GenBank/DDBJ databases">
        <title>Yersinia kristensenii subsp. rochesterensis subsp. nov., Isolated from Human Feces.</title>
        <authorList>
            <person name="Cunningham S.A."/>
            <person name="Jeraldo P."/>
            <person name="Patel R."/>
        </authorList>
    </citation>
    <scope>NUCLEOTIDE SEQUENCE [LARGE SCALE GENOMIC DNA]</scope>
    <source>
        <strain evidence="3 4">ATCC BAA-2637</strain>
    </source>
</reference>